<reference evidence="1 2" key="1">
    <citation type="submission" date="2018-03" db="EMBL/GenBank/DDBJ databases">
        <authorList>
            <person name="Fogelqvist J."/>
        </authorList>
    </citation>
    <scope>NUCLEOTIDE SEQUENCE [LARGE SCALE GENOMIC DNA]</scope>
</reference>
<dbReference type="EMBL" id="OVEO01000004">
    <property type="protein sequence ID" value="SPQ95404.1"/>
    <property type="molecule type" value="Genomic_DNA"/>
</dbReference>
<sequence>MTDGVLEWDDDLSSAYRSAMRQAAADGLPLGRLFDPALGDADRDRVFLWYQRCHEAIRLPMAHAVPSRQAVFVIAQFSPVIEIGAGTGYWARLIRQRTGADIVAFDRVARPPDVLACDDLAAVLQEHTGRTLFLCWPDLSDMGSVALQAYTGDIVLYIGESFGRTLHGDFSQTGNAAFHLGLVSRFHEILRLPLPNWPGNRDCLSVFKRTETLTMSVGDPPSIETFQHVPPDERIDLAASSPAGERILQQAAAMRPCARRASCHRTHT</sequence>
<name>A0A3P3Y5L1_PLABS</name>
<organism evidence="1 2">
    <name type="scientific">Plasmodiophora brassicae</name>
    <name type="common">Clubroot disease agent</name>
    <dbReference type="NCBI Taxonomy" id="37360"/>
    <lineage>
        <taxon>Eukaryota</taxon>
        <taxon>Sar</taxon>
        <taxon>Rhizaria</taxon>
        <taxon>Endomyxa</taxon>
        <taxon>Phytomyxea</taxon>
        <taxon>Plasmodiophorida</taxon>
        <taxon>Plasmodiophoridae</taxon>
        <taxon>Plasmodiophora</taxon>
    </lineage>
</organism>
<dbReference type="InterPro" id="IPR029063">
    <property type="entry name" value="SAM-dependent_MTases_sf"/>
</dbReference>
<proteinExistence type="predicted"/>
<protein>
    <recommendedName>
        <fullName evidence="3">Methyltransferase domain-containing protein</fullName>
    </recommendedName>
</protein>
<accession>A0A3P3Y5L1</accession>
<evidence type="ECO:0000313" key="1">
    <source>
        <dbReference type="EMBL" id="SPQ95404.1"/>
    </source>
</evidence>
<geneLocation type="mitochondrion" evidence="1"/>
<dbReference type="PANTHER" id="PTHR39290:SF6">
    <property type="entry name" value="S-ADENOSYL-L-METHIONINE-DEPENDENT METHYLTRANSFERASES SUPERFAMILY PROTEIN"/>
    <property type="match status" value="1"/>
</dbReference>
<dbReference type="SUPFAM" id="SSF53335">
    <property type="entry name" value="S-adenosyl-L-methionine-dependent methyltransferases"/>
    <property type="match status" value="1"/>
</dbReference>
<dbReference type="Proteomes" id="UP000290189">
    <property type="component" value="Unassembled WGS sequence"/>
</dbReference>
<keyword evidence="1" id="KW-0496">Mitochondrion</keyword>
<gene>
    <name evidence="1" type="ORF">PLBR_LOCUS2619</name>
</gene>
<dbReference type="AlphaFoldDB" id="A0A3P3Y5L1"/>
<dbReference type="PANTHER" id="PTHR39290">
    <property type="entry name" value="C3H1-TYPE DOMAIN-CONTAINING PROTEIN-RELATED"/>
    <property type="match status" value="1"/>
</dbReference>
<evidence type="ECO:0000313" key="2">
    <source>
        <dbReference type="Proteomes" id="UP000290189"/>
    </source>
</evidence>
<evidence type="ECO:0008006" key="3">
    <source>
        <dbReference type="Google" id="ProtNLM"/>
    </source>
</evidence>